<evidence type="ECO:0000313" key="1">
    <source>
        <dbReference type="EMBL" id="SIR16158.1"/>
    </source>
</evidence>
<dbReference type="EMBL" id="FTNM01000003">
    <property type="protein sequence ID" value="SIR16158.1"/>
    <property type="molecule type" value="Genomic_DNA"/>
</dbReference>
<dbReference type="Proteomes" id="UP000185924">
    <property type="component" value="Unassembled WGS sequence"/>
</dbReference>
<gene>
    <name evidence="1" type="ORF">SAMN05421545_2616</name>
</gene>
<keyword evidence="2" id="KW-1185">Reference proteome</keyword>
<evidence type="ECO:0000313" key="2">
    <source>
        <dbReference type="Proteomes" id="UP000185924"/>
    </source>
</evidence>
<protein>
    <submittedName>
        <fullName evidence="1">Uncharacterized protein</fullName>
    </submittedName>
</protein>
<proteinExistence type="predicted"/>
<dbReference type="AlphaFoldDB" id="A0A1N6YNF0"/>
<name>A0A1N6YNF0_9BACT</name>
<organism evidence="1 2">
    <name type="scientific">Pontibacter lucknowensis</name>
    <dbReference type="NCBI Taxonomy" id="1077936"/>
    <lineage>
        <taxon>Bacteria</taxon>
        <taxon>Pseudomonadati</taxon>
        <taxon>Bacteroidota</taxon>
        <taxon>Cytophagia</taxon>
        <taxon>Cytophagales</taxon>
        <taxon>Hymenobacteraceae</taxon>
        <taxon>Pontibacter</taxon>
    </lineage>
</organism>
<reference evidence="2" key="1">
    <citation type="submission" date="2017-01" db="EMBL/GenBank/DDBJ databases">
        <authorList>
            <person name="Varghese N."/>
            <person name="Submissions S."/>
        </authorList>
    </citation>
    <scope>NUCLEOTIDE SEQUENCE [LARGE SCALE GENOMIC DNA]</scope>
    <source>
        <strain evidence="2">DM9</strain>
    </source>
</reference>
<sequence length="45" mass="5182">MYSVIYNESARRGLSDKREYAHKHANSTETMVNAQNNLTINNLII</sequence>
<accession>A0A1N6YNF0</accession>